<sequence>MTHLLIIYNKYITGNFPSGSTIYFAEWIPVSLTYNYQTTIMFSTVLLSGLSIIGAIIYFIRYKYKKQLNIITSADQAREILKSDQYVRHVSNAWLINTLSIVNPFTINNKSLLKAFKNRVILILANWCKEDKYEELVFVIGKRIDYHIPLLQLNNRKLCLSKLIKQVTLDSFLAGVLNVNANDDLLTELPDLIIHLWKNRDDKNAQTRLKELFINNNDQFTQSEIWQQIQTILSNHSSAISNMGINDFDEKISNPLNIIVPGWETMWRVVFYSLLELLRHPKLLEELSLQLNDQSTSSQNCLLLECIIKETLRLYPPTKNIYRTHINTNEEVRIDIQHIHHNKSVWGSDACTFRPDRFQEKLTDEQQKHYLPFSISCPARHKFAYIFAGAIITEIIKHCPTFTIAEESILPSTDKLLDVTRNSYNDLLILV</sequence>
<dbReference type="InterPro" id="IPR050665">
    <property type="entry name" value="Cytochrome_P450_Monooxygen"/>
</dbReference>
<evidence type="ECO:0008006" key="14">
    <source>
        <dbReference type="Google" id="ProtNLM"/>
    </source>
</evidence>
<dbReference type="Gene3D" id="1.10.630.10">
    <property type="entry name" value="Cytochrome P450"/>
    <property type="match status" value="1"/>
</dbReference>
<comment type="caution">
    <text evidence="12">The sequence shown here is derived from an EMBL/GenBank/DDBJ whole genome shotgun (WGS) entry which is preliminary data.</text>
</comment>
<evidence type="ECO:0000256" key="3">
    <source>
        <dbReference type="ARBA" id="ARBA00022617"/>
    </source>
</evidence>
<evidence type="ECO:0000313" key="12">
    <source>
        <dbReference type="EMBL" id="CAF3944077.1"/>
    </source>
</evidence>
<reference evidence="12" key="1">
    <citation type="submission" date="2021-02" db="EMBL/GenBank/DDBJ databases">
        <authorList>
            <person name="Nowell W R."/>
        </authorList>
    </citation>
    <scope>NUCLEOTIDE SEQUENCE</scope>
</reference>
<organism evidence="12 13">
    <name type="scientific">Adineta steineri</name>
    <dbReference type="NCBI Taxonomy" id="433720"/>
    <lineage>
        <taxon>Eukaryota</taxon>
        <taxon>Metazoa</taxon>
        <taxon>Spiralia</taxon>
        <taxon>Gnathifera</taxon>
        <taxon>Rotifera</taxon>
        <taxon>Eurotatoria</taxon>
        <taxon>Bdelloidea</taxon>
        <taxon>Adinetida</taxon>
        <taxon>Adinetidae</taxon>
        <taxon>Adineta</taxon>
    </lineage>
</organism>
<keyword evidence="9 10" id="KW-0472">Membrane</keyword>
<dbReference type="GO" id="GO:0005506">
    <property type="term" value="F:iron ion binding"/>
    <property type="evidence" value="ECO:0007669"/>
    <property type="project" value="InterPro"/>
</dbReference>
<dbReference type="EMBL" id="CAJOBB010002164">
    <property type="protein sequence ID" value="CAF3944077.1"/>
    <property type="molecule type" value="Genomic_DNA"/>
</dbReference>
<dbReference type="PANTHER" id="PTHR24282">
    <property type="entry name" value="CYTOCHROME P450 FAMILY MEMBER"/>
    <property type="match status" value="1"/>
</dbReference>
<dbReference type="PANTHER" id="PTHR24282:SF211">
    <property type="entry name" value="CYTOCHROME P450-RELATED"/>
    <property type="match status" value="1"/>
</dbReference>
<gene>
    <name evidence="11" type="ORF">IZO911_LOCUS25052</name>
    <name evidence="12" type="ORF">KXQ929_LOCUS25215</name>
</gene>
<evidence type="ECO:0000256" key="7">
    <source>
        <dbReference type="ARBA" id="ARBA00023002"/>
    </source>
</evidence>
<keyword evidence="6 10" id="KW-1133">Transmembrane helix</keyword>
<dbReference type="InterPro" id="IPR001128">
    <property type="entry name" value="Cyt_P450"/>
</dbReference>
<comment type="similarity">
    <text evidence="2">Belongs to the cytochrome P450 family.</text>
</comment>
<evidence type="ECO:0000256" key="5">
    <source>
        <dbReference type="ARBA" id="ARBA00022723"/>
    </source>
</evidence>
<accession>A0A819KEP7</accession>
<dbReference type="GO" id="GO:0020037">
    <property type="term" value="F:heme binding"/>
    <property type="evidence" value="ECO:0007669"/>
    <property type="project" value="InterPro"/>
</dbReference>
<keyword evidence="7" id="KW-0560">Oxidoreductase</keyword>
<dbReference type="Proteomes" id="UP000663860">
    <property type="component" value="Unassembled WGS sequence"/>
</dbReference>
<evidence type="ECO:0000256" key="2">
    <source>
        <dbReference type="ARBA" id="ARBA00010617"/>
    </source>
</evidence>
<evidence type="ECO:0000256" key="9">
    <source>
        <dbReference type="ARBA" id="ARBA00023136"/>
    </source>
</evidence>
<evidence type="ECO:0000256" key="4">
    <source>
        <dbReference type="ARBA" id="ARBA00022692"/>
    </source>
</evidence>
<dbReference type="EMBL" id="CAJNOE010000308">
    <property type="protein sequence ID" value="CAF1137785.1"/>
    <property type="molecule type" value="Genomic_DNA"/>
</dbReference>
<evidence type="ECO:0000256" key="1">
    <source>
        <dbReference type="ARBA" id="ARBA00004370"/>
    </source>
</evidence>
<evidence type="ECO:0000256" key="8">
    <source>
        <dbReference type="ARBA" id="ARBA00023004"/>
    </source>
</evidence>
<evidence type="ECO:0000313" key="11">
    <source>
        <dbReference type="EMBL" id="CAF1137785.1"/>
    </source>
</evidence>
<comment type="subcellular location">
    <subcellularLocation>
        <location evidence="1">Membrane</location>
    </subcellularLocation>
</comment>
<dbReference type="GO" id="GO:0016705">
    <property type="term" value="F:oxidoreductase activity, acting on paired donors, with incorporation or reduction of molecular oxygen"/>
    <property type="evidence" value="ECO:0007669"/>
    <property type="project" value="InterPro"/>
</dbReference>
<dbReference type="InterPro" id="IPR036396">
    <property type="entry name" value="Cyt_P450_sf"/>
</dbReference>
<keyword evidence="3" id="KW-0349">Heme</keyword>
<dbReference type="GO" id="GO:0004497">
    <property type="term" value="F:monooxygenase activity"/>
    <property type="evidence" value="ECO:0007669"/>
    <property type="project" value="InterPro"/>
</dbReference>
<dbReference type="Proteomes" id="UP000663868">
    <property type="component" value="Unassembled WGS sequence"/>
</dbReference>
<evidence type="ECO:0000256" key="6">
    <source>
        <dbReference type="ARBA" id="ARBA00022989"/>
    </source>
</evidence>
<name>A0A819KEP7_9BILA</name>
<feature type="transmembrane region" description="Helical" evidence="10">
    <location>
        <begin position="40"/>
        <end position="60"/>
    </location>
</feature>
<evidence type="ECO:0000256" key="10">
    <source>
        <dbReference type="SAM" id="Phobius"/>
    </source>
</evidence>
<keyword evidence="5" id="KW-0479">Metal-binding</keyword>
<dbReference type="GO" id="GO:0016020">
    <property type="term" value="C:membrane"/>
    <property type="evidence" value="ECO:0007669"/>
    <property type="project" value="UniProtKB-SubCell"/>
</dbReference>
<dbReference type="SUPFAM" id="SSF48264">
    <property type="entry name" value="Cytochrome P450"/>
    <property type="match status" value="1"/>
</dbReference>
<keyword evidence="8" id="KW-0408">Iron</keyword>
<dbReference type="AlphaFoldDB" id="A0A819KEP7"/>
<proteinExistence type="inferred from homology"/>
<protein>
    <recommendedName>
        <fullName evidence="14">Cytochrome P450</fullName>
    </recommendedName>
</protein>
<keyword evidence="4 10" id="KW-0812">Transmembrane</keyword>
<evidence type="ECO:0000313" key="13">
    <source>
        <dbReference type="Proteomes" id="UP000663868"/>
    </source>
</evidence>
<dbReference type="Pfam" id="PF00067">
    <property type="entry name" value="p450"/>
    <property type="match status" value="1"/>
</dbReference>